<dbReference type="SMART" id="SM00256">
    <property type="entry name" value="FBOX"/>
    <property type="match status" value="1"/>
</dbReference>
<organism evidence="2 3">
    <name type="scientific">Meganyctiphanes norvegica</name>
    <name type="common">Northern krill</name>
    <name type="synonym">Thysanopoda norvegica</name>
    <dbReference type="NCBI Taxonomy" id="48144"/>
    <lineage>
        <taxon>Eukaryota</taxon>
        <taxon>Metazoa</taxon>
        <taxon>Ecdysozoa</taxon>
        <taxon>Arthropoda</taxon>
        <taxon>Crustacea</taxon>
        <taxon>Multicrustacea</taxon>
        <taxon>Malacostraca</taxon>
        <taxon>Eumalacostraca</taxon>
        <taxon>Eucarida</taxon>
        <taxon>Euphausiacea</taxon>
        <taxon>Euphausiidae</taxon>
        <taxon>Meganyctiphanes</taxon>
    </lineage>
</organism>
<reference evidence="2 3" key="1">
    <citation type="submission" date="2024-05" db="EMBL/GenBank/DDBJ databases">
        <authorList>
            <person name="Wallberg A."/>
        </authorList>
    </citation>
    <scope>NUCLEOTIDE SEQUENCE [LARGE SCALE GENOMIC DNA]</scope>
</reference>
<dbReference type="PANTHER" id="PTHR46731:SF1">
    <property type="entry name" value="F-BOX ONLY PROTEIN 15"/>
    <property type="match status" value="1"/>
</dbReference>
<dbReference type="AlphaFoldDB" id="A0AAV2RT03"/>
<feature type="domain" description="F-box" evidence="1">
    <location>
        <begin position="287"/>
        <end position="333"/>
    </location>
</feature>
<dbReference type="PANTHER" id="PTHR46731">
    <property type="entry name" value="F-BOX ONLY PROTEIN 15"/>
    <property type="match status" value="1"/>
</dbReference>
<comment type="caution">
    <text evidence="2">The sequence shown here is derived from an EMBL/GenBank/DDBJ whole genome shotgun (WGS) entry which is preliminary data.</text>
</comment>
<dbReference type="InterPro" id="IPR001810">
    <property type="entry name" value="F-box_dom"/>
</dbReference>
<proteinExistence type="predicted"/>
<dbReference type="Gene3D" id="1.20.120.520">
    <property type="entry name" value="nmb1532 protein domain like"/>
    <property type="match status" value="1"/>
</dbReference>
<dbReference type="Pfam" id="PF12937">
    <property type="entry name" value="F-box-like"/>
    <property type="match status" value="1"/>
</dbReference>
<evidence type="ECO:0000313" key="2">
    <source>
        <dbReference type="EMBL" id="CAL4138088.1"/>
    </source>
</evidence>
<sequence>MAPKLSGILTTFTSSYENMSKKVPNNSFQMQCVDFHDVGAVICLLAELHAIVDEFKSHESIENLFIMEELRNRLKQRHIYNSAVCNCHNDNRLTEFFRLVCIGKEIPEESVGERLNFGVELQKAFTEFVNNFIPHMEEEEQVFQPLLVEHFEYAELKVLKEVVLEQHQLVKEQVTEKHLTDHPETNQEIKDLRDADHLDCSQLTSAISQLETGTQLEKETFQVWEEKDQKYMYTTNDELGPEGAEYEWNDTGENCKKDDLGVSENSNHRDISSTDSTLNVVNYEDDICKTPKLPPELLCEIFSYLNPPDMGHCAQVCWTWNAAVYSPALWKSLYPIQWARGQYHRIYLNS</sequence>
<keyword evidence="3" id="KW-1185">Reference proteome</keyword>
<accession>A0AAV2RT03</accession>
<gene>
    <name evidence="2" type="ORF">MNOR_LOCUS28171</name>
</gene>
<dbReference type="InterPro" id="IPR036047">
    <property type="entry name" value="F-box-like_dom_sf"/>
</dbReference>
<feature type="non-terminal residue" evidence="2">
    <location>
        <position position="350"/>
    </location>
</feature>
<dbReference type="Gene3D" id="1.20.1280.50">
    <property type="match status" value="1"/>
</dbReference>
<dbReference type="SUPFAM" id="SSF81383">
    <property type="entry name" value="F-box domain"/>
    <property type="match status" value="1"/>
</dbReference>
<dbReference type="GO" id="GO:0019005">
    <property type="term" value="C:SCF ubiquitin ligase complex"/>
    <property type="evidence" value="ECO:0007669"/>
    <property type="project" value="TreeGrafter"/>
</dbReference>
<evidence type="ECO:0000313" key="3">
    <source>
        <dbReference type="Proteomes" id="UP001497623"/>
    </source>
</evidence>
<evidence type="ECO:0000259" key="1">
    <source>
        <dbReference type="PROSITE" id="PS50181"/>
    </source>
</evidence>
<dbReference type="EMBL" id="CAXKWB010030645">
    <property type="protein sequence ID" value="CAL4138088.1"/>
    <property type="molecule type" value="Genomic_DNA"/>
</dbReference>
<dbReference type="Proteomes" id="UP001497623">
    <property type="component" value="Unassembled WGS sequence"/>
</dbReference>
<protein>
    <recommendedName>
        <fullName evidence="1">F-box domain-containing protein</fullName>
    </recommendedName>
</protein>
<dbReference type="PROSITE" id="PS50181">
    <property type="entry name" value="FBOX"/>
    <property type="match status" value="1"/>
</dbReference>
<name>A0AAV2RT03_MEGNR</name>